<sequence>MIDHDQIRKLSPADGDVFLLPAGSPFELARALGEAIAVAKPGVKAVVVCGDVRKLDTAAMNAAGWYRA</sequence>
<proteinExistence type="predicted"/>
<dbReference type="RefSeq" id="WP_017336925.1">
    <property type="nucleotide sequence ID" value="NZ_CP010945.1"/>
</dbReference>
<organism evidence="1 2">
    <name type="scientific">Pseudomonas fluorescens NCIMB 11764</name>
    <dbReference type="NCBI Taxonomy" id="1221522"/>
    <lineage>
        <taxon>Bacteria</taxon>
        <taxon>Pseudomonadati</taxon>
        <taxon>Pseudomonadota</taxon>
        <taxon>Gammaproteobacteria</taxon>
        <taxon>Pseudomonadales</taxon>
        <taxon>Pseudomonadaceae</taxon>
        <taxon>Pseudomonas</taxon>
    </lineage>
</organism>
<reference evidence="1 2" key="1">
    <citation type="journal article" date="2012" name="J. Bacteriol.">
        <title>Draft genome sequence of the cyanide-utilizing bacterium Pseudomonas fluorescens strain NCIMB 11764.</title>
        <authorList>
            <person name="Vilo C.A."/>
            <person name="Benedik M.J."/>
            <person name="Kunz D.A."/>
            <person name="Dong Q."/>
        </authorList>
    </citation>
    <scope>NUCLEOTIDE SEQUENCE [LARGE SCALE GENOMIC DNA]</scope>
    <source>
        <strain evidence="1 2">NCIMB 11764</strain>
    </source>
</reference>
<evidence type="ECO:0000313" key="2">
    <source>
        <dbReference type="Proteomes" id="UP000017175"/>
    </source>
</evidence>
<accession>A0A0K1QN55</accession>
<dbReference type="OrthoDB" id="6933143at2"/>
<dbReference type="EMBL" id="CP010945">
    <property type="protein sequence ID" value="AKV07186.1"/>
    <property type="molecule type" value="Genomic_DNA"/>
</dbReference>
<name>A0A0K1QN55_PSEFL</name>
<dbReference type="Proteomes" id="UP000017175">
    <property type="component" value="Chromosome"/>
</dbReference>
<dbReference type="AlphaFoldDB" id="A0A0K1QN55"/>
<evidence type="ECO:0000313" key="1">
    <source>
        <dbReference type="EMBL" id="AKV07186.1"/>
    </source>
</evidence>
<protein>
    <submittedName>
        <fullName evidence="1">Uncharacterized protein</fullName>
    </submittedName>
</protein>
<gene>
    <name evidence="1" type="ORF">B723_12510</name>
</gene>
<dbReference type="eggNOG" id="ENOG50305WZ">
    <property type="taxonomic scope" value="Bacteria"/>
</dbReference>